<name>A0A8E2E4V8_9PEZI</name>
<keyword evidence="2" id="KW-1185">Reference proteome</keyword>
<dbReference type="EMBL" id="KV745142">
    <property type="protein sequence ID" value="OCK77246.1"/>
    <property type="molecule type" value="Genomic_DNA"/>
</dbReference>
<organism evidence="1 2">
    <name type="scientific">Lepidopterella palustris CBS 459.81</name>
    <dbReference type="NCBI Taxonomy" id="1314670"/>
    <lineage>
        <taxon>Eukaryota</taxon>
        <taxon>Fungi</taxon>
        <taxon>Dikarya</taxon>
        <taxon>Ascomycota</taxon>
        <taxon>Pezizomycotina</taxon>
        <taxon>Dothideomycetes</taxon>
        <taxon>Pleosporomycetidae</taxon>
        <taxon>Mytilinidiales</taxon>
        <taxon>Argynnaceae</taxon>
        <taxon>Lepidopterella</taxon>
    </lineage>
</organism>
<protein>
    <submittedName>
        <fullName evidence="1">Uncharacterized protein</fullName>
    </submittedName>
</protein>
<sequence>MAEEGVLALLKTRVLVSKSSEDNTRALFRALERISFAVTYAAPYIAVKEQQITVLTYLKLFHESEEN</sequence>
<dbReference type="AlphaFoldDB" id="A0A8E2E4V8"/>
<evidence type="ECO:0000313" key="1">
    <source>
        <dbReference type="EMBL" id="OCK77246.1"/>
    </source>
</evidence>
<proteinExistence type="predicted"/>
<gene>
    <name evidence="1" type="ORF">K432DRAFT_304654</name>
</gene>
<accession>A0A8E2E4V8</accession>
<dbReference type="Proteomes" id="UP000250266">
    <property type="component" value="Unassembled WGS sequence"/>
</dbReference>
<reference evidence="1 2" key="1">
    <citation type="journal article" date="2016" name="Nat. Commun.">
        <title>Ectomycorrhizal ecology is imprinted in the genome of the dominant symbiotic fungus Cenococcum geophilum.</title>
        <authorList>
            <consortium name="DOE Joint Genome Institute"/>
            <person name="Peter M."/>
            <person name="Kohler A."/>
            <person name="Ohm R.A."/>
            <person name="Kuo A."/>
            <person name="Krutzmann J."/>
            <person name="Morin E."/>
            <person name="Arend M."/>
            <person name="Barry K.W."/>
            <person name="Binder M."/>
            <person name="Choi C."/>
            <person name="Clum A."/>
            <person name="Copeland A."/>
            <person name="Grisel N."/>
            <person name="Haridas S."/>
            <person name="Kipfer T."/>
            <person name="LaButti K."/>
            <person name="Lindquist E."/>
            <person name="Lipzen A."/>
            <person name="Maire R."/>
            <person name="Meier B."/>
            <person name="Mihaltcheva S."/>
            <person name="Molinier V."/>
            <person name="Murat C."/>
            <person name="Poggeler S."/>
            <person name="Quandt C.A."/>
            <person name="Sperisen C."/>
            <person name="Tritt A."/>
            <person name="Tisserant E."/>
            <person name="Crous P.W."/>
            <person name="Henrissat B."/>
            <person name="Nehls U."/>
            <person name="Egli S."/>
            <person name="Spatafora J.W."/>
            <person name="Grigoriev I.V."/>
            <person name="Martin F.M."/>
        </authorList>
    </citation>
    <scope>NUCLEOTIDE SEQUENCE [LARGE SCALE GENOMIC DNA]</scope>
    <source>
        <strain evidence="1 2">CBS 459.81</strain>
    </source>
</reference>
<evidence type="ECO:0000313" key="2">
    <source>
        <dbReference type="Proteomes" id="UP000250266"/>
    </source>
</evidence>